<evidence type="ECO:0000313" key="1">
    <source>
        <dbReference type="EMBL" id="PNL61119.1"/>
    </source>
</evidence>
<organism evidence="1 2">
    <name type="scientific">Legionella anisa</name>
    <dbReference type="NCBI Taxonomy" id="28082"/>
    <lineage>
        <taxon>Bacteria</taxon>
        <taxon>Pseudomonadati</taxon>
        <taxon>Pseudomonadota</taxon>
        <taxon>Gammaproteobacteria</taxon>
        <taxon>Legionellales</taxon>
        <taxon>Legionellaceae</taxon>
        <taxon>Legionella</taxon>
    </lineage>
</organism>
<reference evidence="1" key="1">
    <citation type="submission" date="2017-12" db="EMBL/GenBank/DDBJ databases">
        <title>FDA dAtabase for Regulatory Grade micrObial Sequences (FDA-ARGOS): Supporting development and validation of Infectious Disease Dx tests.</title>
        <authorList>
            <person name="Kerrigan L."/>
            <person name="Tallon L.J."/>
            <person name="Sadzewicz L."/>
            <person name="Sengamalay N."/>
            <person name="Ott S."/>
            <person name="Godinez A."/>
            <person name="Nagaraj S."/>
            <person name="Vavikolanu K."/>
            <person name="Vyas G."/>
            <person name="Nadendla S."/>
            <person name="Aluvathingal J."/>
            <person name="Sichtig H."/>
        </authorList>
    </citation>
    <scope>NUCLEOTIDE SEQUENCE [LARGE SCALE GENOMIC DNA]</scope>
    <source>
        <strain evidence="1">FDAARGOS_200</strain>
    </source>
</reference>
<dbReference type="AlphaFoldDB" id="A0AAX0WS47"/>
<gene>
    <name evidence="1" type="ORF">A6J39_007770</name>
</gene>
<sequence length="76" mass="8880">MIYSDPREKRIFCFSRYTLSYLLPDIAKQIDRGACFHTGKGNFFTIETPNQQEYEIYFKVSKSGKGLLRLFIESAT</sequence>
<dbReference type="EMBL" id="NBTX02000004">
    <property type="protein sequence ID" value="PNL61119.1"/>
    <property type="molecule type" value="Genomic_DNA"/>
</dbReference>
<proteinExistence type="predicted"/>
<evidence type="ECO:0000313" key="2">
    <source>
        <dbReference type="Proteomes" id="UP000192511"/>
    </source>
</evidence>
<comment type="caution">
    <text evidence="1">The sequence shown here is derived from an EMBL/GenBank/DDBJ whole genome shotgun (WGS) entry which is preliminary data.</text>
</comment>
<accession>A0AAX0WS47</accession>
<name>A0AAX0WS47_9GAMM</name>
<protein>
    <submittedName>
        <fullName evidence="1">Uncharacterized protein</fullName>
    </submittedName>
</protein>
<dbReference type="Proteomes" id="UP000192511">
    <property type="component" value="Unassembled WGS sequence"/>
</dbReference>
<keyword evidence="2" id="KW-1185">Reference proteome</keyword>